<comment type="function">
    <text evidence="2">Functions as a ribosomal silencing factor. Interacts with ribosomal protein uL14 (rplN), blocking formation of intersubunit bridge B8. Prevents association of the 30S and 50S ribosomal subunits and the formation of functional ribosomes, thus repressing translation.</text>
</comment>
<organism evidence="3 5">
    <name type="scientific">Capnocytophaga catalasegens</name>
    <dbReference type="NCBI Taxonomy" id="1004260"/>
    <lineage>
        <taxon>Bacteria</taxon>
        <taxon>Pseudomonadati</taxon>
        <taxon>Bacteroidota</taxon>
        <taxon>Flavobacteriia</taxon>
        <taxon>Flavobacteriales</taxon>
        <taxon>Flavobacteriaceae</taxon>
        <taxon>Capnocytophaga</taxon>
    </lineage>
</organism>
<gene>
    <name evidence="2 3" type="primary">rsfS</name>
    <name evidence="3" type="ORF">RCZ15_12780</name>
    <name evidence="4" type="ORF">RCZ16_21380</name>
</gene>
<dbReference type="PANTHER" id="PTHR21043">
    <property type="entry name" value="IOJAP SUPERFAMILY ORTHOLOG"/>
    <property type="match status" value="1"/>
</dbReference>
<dbReference type="GO" id="GO:0042256">
    <property type="term" value="P:cytosolic ribosome assembly"/>
    <property type="evidence" value="ECO:0007669"/>
    <property type="project" value="UniProtKB-UniRule"/>
</dbReference>
<dbReference type="RefSeq" id="WP_264847633.1">
    <property type="nucleotide sequence ID" value="NZ_BPMA01000065.1"/>
</dbReference>
<comment type="subunit">
    <text evidence="2">Interacts with ribosomal protein uL14 (rplN).</text>
</comment>
<dbReference type="AlphaFoldDB" id="A0AAV5AY12"/>
<keyword evidence="2" id="KW-0963">Cytoplasm</keyword>
<dbReference type="GO" id="GO:0017148">
    <property type="term" value="P:negative regulation of translation"/>
    <property type="evidence" value="ECO:0007669"/>
    <property type="project" value="UniProtKB-UniRule"/>
</dbReference>
<dbReference type="Gene3D" id="3.30.460.10">
    <property type="entry name" value="Beta Polymerase, domain 2"/>
    <property type="match status" value="1"/>
</dbReference>
<evidence type="ECO:0000313" key="4">
    <source>
        <dbReference type="EMBL" id="GJM53822.1"/>
    </source>
</evidence>
<dbReference type="HAMAP" id="MF_01477">
    <property type="entry name" value="Iojap_RsfS"/>
    <property type="match status" value="1"/>
</dbReference>
<accession>A0AAV5AY12</accession>
<dbReference type="GO" id="GO:0005737">
    <property type="term" value="C:cytoplasm"/>
    <property type="evidence" value="ECO:0007669"/>
    <property type="project" value="UniProtKB-SubCell"/>
</dbReference>
<protein>
    <recommendedName>
        <fullName evidence="2">Ribosomal silencing factor RsfS</fullName>
    </recommendedName>
</protein>
<evidence type="ECO:0000256" key="1">
    <source>
        <dbReference type="ARBA" id="ARBA00010574"/>
    </source>
</evidence>
<dbReference type="EMBL" id="BQKB01000050">
    <property type="protein sequence ID" value="GJM53822.1"/>
    <property type="molecule type" value="Genomic_DNA"/>
</dbReference>
<evidence type="ECO:0000313" key="5">
    <source>
        <dbReference type="Proteomes" id="UP001207736"/>
    </source>
</evidence>
<dbReference type="Pfam" id="PF02410">
    <property type="entry name" value="RsfS"/>
    <property type="match status" value="1"/>
</dbReference>
<dbReference type="EMBL" id="BQKA01000024">
    <property type="protein sequence ID" value="GJM50305.1"/>
    <property type="molecule type" value="Genomic_DNA"/>
</dbReference>
<dbReference type="SUPFAM" id="SSF81301">
    <property type="entry name" value="Nucleotidyltransferase"/>
    <property type="match status" value="1"/>
</dbReference>
<dbReference type="NCBIfam" id="TIGR00090">
    <property type="entry name" value="rsfS_iojap_ybeB"/>
    <property type="match status" value="1"/>
</dbReference>
<comment type="similarity">
    <text evidence="1 2">Belongs to the Iojap/RsfS family.</text>
</comment>
<dbReference type="Proteomes" id="UP001207736">
    <property type="component" value="Unassembled WGS sequence"/>
</dbReference>
<evidence type="ECO:0000256" key="2">
    <source>
        <dbReference type="HAMAP-Rule" id="MF_01477"/>
    </source>
</evidence>
<dbReference type="GO" id="GO:0043023">
    <property type="term" value="F:ribosomal large subunit binding"/>
    <property type="evidence" value="ECO:0007669"/>
    <property type="project" value="TreeGrafter"/>
</dbReference>
<dbReference type="InterPro" id="IPR004394">
    <property type="entry name" value="Iojap/RsfS/C7orf30"/>
</dbReference>
<keyword evidence="2" id="KW-0810">Translation regulation</keyword>
<proteinExistence type="inferred from homology"/>
<comment type="caution">
    <text evidence="3">The sequence shown here is derived from an EMBL/GenBank/DDBJ whole genome shotgun (WGS) entry which is preliminary data.</text>
</comment>
<keyword evidence="2" id="KW-0678">Repressor</keyword>
<reference evidence="3 6" key="1">
    <citation type="submission" date="2021-11" db="EMBL/GenBank/DDBJ databases">
        <title>Draft genome sequence of Capnocytophaga sp. strain KC07075 isolated from cat oral cavity.</title>
        <authorList>
            <person name="Suzuki M."/>
            <person name="Imaoka K."/>
            <person name="Kimura M."/>
            <person name="Morikawa S."/>
            <person name="Maeda K."/>
        </authorList>
    </citation>
    <scope>NUCLEOTIDE SEQUENCE</scope>
    <source>
        <strain evidence="3">KC07075</strain>
        <strain evidence="4 6">KC07079</strain>
    </source>
</reference>
<evidence type="ECO:0000313" key="6">
    <source>
        <dbReference type="Proteomes" id="UP001208692"/>
    </source>
</evidence>
<comment type="subcellular location">
    <subcellularLocation>
        <location evidence="2">Cytoplasm</location>
    </subcellularLocation>
</comment>
<dbReference type="GO" id="GO:0090071">
    <property type="term" value="P:negative regulation of ribosome biogenesis"/>
    <property type="evidence" value="ECO:0007669"/>
    <property type="project" value="UniProtKB-UniRule"/>
</dbReference>
<keyword evidence="6" id="KW-1185">Reference proteome</keyword>
<sequence>MTNQKNNTDLLIADILEGIQKVKGQDITILDLRTIENAVCSHFIICTGSSNTQVTAISGAVQKMVSQGNSHQKPWHIEGEQNAEWILLDYIDVVVHIFQKSTREYYDIEGLWGDAKITQIETNY</sequence>
<dbReference type="PANTHER" id="PTHR21043:SF0">
    <property type="entry name" value="MITOCHONDRIAL ASSEMBLY OF RIBOSOMAL LARGE SUBUNIT PROTEIN 1"/>
    <property type="match status" value="1"/>
</dbReference>
<name>A0AAV5AY12_9FLAO</name>
<evidence type="ECO:0000313" key="3">
    <source>
        <dbReference type="EMBL" id="GJM50305.1"/>
    </source>
</evidence>
<dbReference type="Proteomes" id="UP001208692">
    <property type="component" value="Unassembled WGS sequence"/>
</dbReference>
<dbReference type="InterPro" id="IPR043519">
    <property type="entry name" value="NT_sf"/>
</dbReference>